<dbReference type="GO" id="GO:0005840">
    <property type="term" value="C:ribosome"/>
    <property type="evidence" value="ECO:0007669"/>
    <property type="project" value="InterPro"/>
</dbReference>
<keyword evidence="1 5" id="KW-0963">Cytoplasm</keyword>
<dbReference type="EMBL" id="FMXO01000002">
    <property type="protein sequence ID" value="SDB09206.1"/>
    <property type="molecule type" value="Genomic_DNA"/>
</dbReference>
<dbReference type="Gene3D" id="2.30.30.240">
    <property type="entry name" value="PRC-barrel domain"/>
    <property type="match status" value="1"/>
</dbReference>
<dbReference type="PANTHER" id="PTHR33692">
    <property type="entry name" value="RIBOSOME MATURATION FACTOR RIMM"/>
    <property type="match status" value="1"/>
</dbReference>
<evidence type="ECO:0000313" key="8">
    <source>
        <dbReference type="EMBL" id="SDB09206.1"/>
    </source>
</evidence>
<dbReference type="RefSeq" id="WP_092116803.1">
    <property type="nucleotide sequence ID" value="NZ_FMXO01000002.1"/>
</dbReference>
<dbReference type="PANTHER" id="PTHR33692:SF1">
    <property type="entry name" value="RIBOSOME MATURATION FACTOR RIMM"/>
    <property type="match status" value="1"/>
</dbReference>
<evidence type="ECO:0000256" key="5">
    <source>
        <dbReference type="HAMAP-Rule" id="MF_00014"/>
    </source>
</evidence>
<dbReference type="GO" id="GO:0042274">
    <property type="term" value="P:ribosomal small subunit biogenesis"/>
    <property type="evidence" value="ECO:0007669"/>
    <property type="project" value="UniProtKB-UniRule"/>
</dbReference>
<dbReference type="OrthoDB" id="5381335at2"/>
<dbReference type="InterPro" id="IPR036976">
    <property type="entry name" value="RimM_N_sf"/>
</dbReference>
<evidence type="ECO:0000256" key="3">
    <source>
        <dbReference type="ARBA" id="ARBA00022552"/>
    </source>
</evidence>
<proteinExistence type="inferred from homology"/>
<sequence length="182" mass="20146">MAERSLILVGEVIKPHGLTGEFSVKTHVDSPDFFASVPLLYLRHGADAPARPVKVASWRMHNDRLLMRLEHVSGRDQVDGMRGAQFLVRSEDLPKRSADEIYIEELLGITVHLPSGVFLGRITNVDAGTGQEVWTITTDSAQEVLFPAHQDFILDVDMEGKIIRIDPPPGLLELYLGGQLPS</sequence>
<keyword evidence="4 5" id="KW-0143">Chaperone</keyword>
<dbReference type="Proteomes" id="UP000198771">
    <property type="component" value="Unassembled WGS sequence"/>
</dbReference>
<evidence type="ECO:0000256" key="4">
    <source>
        <dbReference type="ARBA" id="ARBA00023186"/>
    </source>
</evidence>
<evidence type="ECO:0000259" key="7">
    <source>
        <dbReference type="Pfam" id="PF24986"/>
    </source>
</evidence>
<feature type="domain" description="Ribosome maturation factor RimM PRC barrel" evidence="7">
    <location>
        <begin position="104"/>
        <end position="171"/>
    </location>
</feature>
<keyword evidence="9" id="KW-1185">Reference proteome</keyword>
<dbReference type="AlphaFoldDB" id="A0A1G6ALD3"/>
<comment type="subcellular location">
    <subcellularLocation>
        <location evidence="5">Cytoplasm</location>
    </subcellularLocation>
</comment>
<dbReference type="InterPro" id="IPR002676">
    <property type="entry name" value="RimM_N"/>
</dbReference>
<dbReference type="InterPro" id="IPR009000">
    <property type="entry name" value="Transl_B-barrel_sf"/>
</dbReference>
<accession>A0A1G6ALD3</accession>
<dbReference type="InterPro" id="IPR056792">
    <property type="entry name" value="PRC_RimM"/>
</dbReference>
<dbReference type="NCBIfam" id="TIGR02273">
    <property type="entry name" value="16S_RimM"/>
    <property type="match status" value="1"/>
</dbReference>
<comment type="domain">
    <text evidence="5">The PRC barrel domain binds ribosomal protein uS19.</text>
</comment>
<comment type="function">
    <text evidence="5">An accessory protein needed during the final step in the assembly of 30S ribosomal subunit, possibly for assembly of the head region. Essential for efficient processing of 16S rRNA. May be needed both before and after RbfA during the maturation of 16S rRNA. It has affinity for free ribosomal 30S subunits but not for 70S ribosomes.</text>
</comment>
<dbReference type="STRING" id="617002.SAMN05660653_00460"/>
<dbReference type="Pfam" id="PF01782">
    <property type="entry name" value="RimM"/>
    <property type="match status" value="1"/>
</dbReference>
<evidence type="ECO:0000259" key="6">
    <source>
        <dbReference type="Pfam" id="PF01782"/>
    </source>
</evidence>
<feature type="domain" description="RimM N-terminal" evidence="6">
    <location>
        <begin position="9"/>
        <end position="91"/>
    </location>
</feature>
<dbReference type="InterPro" id="IPR011033">
    <property type="entry name" value="PRC_barrel-like_sf"/>
</dbReference>
<keyword evidence="2 5" id="KW-0690">Ribosome biogenesis</keyword>
<comment type="similarity">
    <text evidence="5">Belongs to the RimM family.</text>
</comment>
<evidence type="ECO:0000256" key="1">
    <source>
        <dbReference type="ARBA" id="ARBA00022490"/>
    </source>
</evidence>
<protein>
    <recommendedName>
        <fullName evidence="5">Ribosome maturation factor RimM</fullName>
    </recommendedName>
</protein>
<dbReference type="SUPFAM" id="SSF50447">
    <property type="entry name" value="Translation proteins"/>
    <property type="match status" value="1"/>
</dbReference>
<dbReference type="GO" id="GO:0043022">
    <property type="term" value="F:ribosome binding"/>
    <property type="evidence" value="ECO:0007669"/>
    <property type="project" value="InterPro"/>
</dbReference>
<dbReference type="GO" id="GO:0006364">
    <property type="term" value="P:rRNA processing"/>
    <property type="evidence" value="ECO:0007669"/>
    <property type="project" value="UniProtKB-UniRule"/>
</dbReference>
<dbReference type="Pfam" id="PF24986">
    <property type="entry name" value="PRC_RimM"/>
    <property type="match status" value="1"/>
</dbReference>
<dbReference type="SUPFAM" id="SSF50346">
    <property type="entry name" value="PRC-barrel domain"/>
    <property type="match status" value="1"/>
</dbReference>
<reference evidence="8 9" key="1">
    <citation type="submission" date="2016-10" db="EMBL/GenBank/DDBJ databases">
        <authorList>
            <person name="de Groot N.N."/>
        </authorList>
    </citation>
    <scope>NUCLEOTIDE SEQUENCE [LARGE SCALE GENOMIC DNA]</scope>
    <source>
        <strain evidence="8 9">ASO4-2</strain>
    </source>
</reference>
<dbReference type="InterPro" id="IPR011961">
    <property type="entry name" value="RimM"/>
</dbReference>
<dbReference type="HAMAP" id="MF_00014">
    <property type="entry name" value="Ribosome_mat_RimM"/>
    <property type="match status" value="1"/>
</dbReference>
<name>A0A1G6ALD3_9BACT</name>
<comment type="subunit">
    <text evidence="5">Binds ribosomal protein uS19.</text>
</comment>
<dbReference type="Gene3D" id="2.40.30.60">
    <property type="entry name" value="RimM"/>
    <property type="match status" value="1"/>
</dbReference>
<evidence type="ECO:0000313" key="9">
    <source>
        <dbReference type="Proteomes" id="UP000198771"/>
    </source>
</evidence>
<dbReference type="GO" id="GO:0005737">
    <property type="term" value="C:cytoplasm"/>
    <property type="evidence" value="ECO:0007669"/>
    <property type="project" value="UniProtKB-SubCell"/>
</dbReference>
<gene>
    <name evidence="5" type="primary">rimM</name>
    <name evidence="8" type="ORF">SAMN05660653_00460</name>
</gene>
<evidence type="ECO:0000256" key="2">
    <source>
        <dbReference type="ARBA" id="ARBA00022517"/>
    </source>
</evidence>
<keyword evidence="3 5" id="KW-0698">rRNA processing</keyword>
<organism evidence="8 9">
    <name type="scientific">Desulfonatronum thiosulfatophilum</name>
    <dbReference type="NCBI Taxonomy" id="617002"/>
    <lineage>
        <taxon>Bacteria</taxon>
        <taxon>Pseudomonadati</taxon>
        <taxon>Thermodesulfobacteriota</taxon>
        <taxon>Desulfovibrionia</taxon>
        <taxon>Desulfovibrionales</taxon>
        <taxon>Desulfonatronaceae</taxon>
        <taxon>Desulfonatronum</taxon>
    </lineage>
</organism>